<dbReference type="InterPro" id="IPR013249">
    <property type="entry name" value="RNA_pol_sigma70_r4_t2"/>
</dbReference>
<evidence type="ECO:0000313" key="2">
    <source>
        <dbReference type="EMBL" id="MCU6766444.1"/>
    </source>
</evidence>
<proteinExistence type="predicted"/>
<comment type="caution">
    <text evidence="2">The sequence shown here is derived from an EMBL/GenBank/DDBJ whole genome shotgun (WGS) entry which is preliminary data.</text>
</comment>
<dbReference type="Pfam" id="PF08281">
    <property type="entry name" value="Sigma70_r4_2"/>
    <property type="match status" value="1"/>
</dbReference>
<evidence type="ECO:0000259" key="1">
    <source>
        <dbReference type="Pfam" id="PF08281"/>
    </source>
</evidence>
<accession>A0ABT2TW53</accession>
<dbReference type="Proteomes" id="UP001652409">
    <property type="component" value="Unassembled WGS sequence"/>
</dbReference>
<dbReference type="InterPro" id="IPR013324">
    <property type="entry name" value="RNA_pol_sigma_r3/r4-like"/>
</dbReference>
<feature type="domain" description="RNA polymerase sigma factor 70 region 4 type 2" evidence="1">
    <location>
        <begin position="87"/>
        <end position="137"/>
    </location>
</feature>
<dbReference type="InterPro" id="IPR014284">
    <property type="entry name" value="RNA_pol_sigma-70_dom"/>
</dbReference>
<dbReference type="Gene3D" id="1.10.10.10">
    <property type="entry name" value="Winged helix-like DNA-binding domain superfamily/Winged helix DNA-binding domain"/>
    <property type="match status" value="1"/>
</dbReference>
<dbReference type="EMBL" id="JAOQJL010000030">
    <property type="protein sequence ID" value="MCU6766444.1"/>
    <property type="molecule type" value="Genomic_DNA"/>
</dbReference>
<organism evidence="2 3">
    <name type="scientific">Blautia ammoniilytica</name>
    <dbReference type="NCBI Taxonomy" id="2981782"/>
    <lineage>
        <taxon>Bacteria</taxon>
        <taxon>Bacillati</taxon>
        <taxon>Bacillota</taxon>
        <taxon>Clostridia</taxon>
        <taxon>Lachnospirales</taxon>
        <taxon>Lachnospiraceae</taxon>
        <taxon>Blautia</taxon>
    </lineage>
</organism>
<sequence length="145" mass="17204">MAFRLSVICTDFQKTVQCRFESCLKKVVRHVVKDYQQGLKRRKDKEIPFCELPEIFVENFAVWDDYETDYTIFSVCGIDIRVLDDGLAEALKKLPERKRNTLLMYYFLEMTESEIANLQKITQSGVFKNRHHALETMKKILKEKQ</sequence>
<name>A0ABT2TW53_9FIRM</name>
<dbReference type="SUPFAM" id="SSF88659">
    <property type="entry name" value="Sigma3 and sigma4 domains of RNA polymerase sigma factors"/>
    <property type="match status" value="1"/>
</dbReference>
<protein>
    <submittedName>
        <fullName evidence="2">Sigma-70 family RNA polymerase sigma factor</fullName>
    </submittedName>
</protein>
<dbReference type="RefSeq" id="WP_158422262.1">
    <property type="nucleotide sequence ID" value="NZ_JAOQJL010000030.1"/>
</dbReference>
<dbReference type="InterPro" id="IPR036388">
    <property type="entry name" value="WH-like_DNA-bd_sf"/>
</dbReference>
<evidence type="ECO:0000313" key="3">
    <source>
        <dbReference type="Proteomes" id="UP001652409"/>
    </source>
</evidence>
<dbReference type="NCBIfam" id="TIGR02937">
    <property type="entry name" value="sigma70-ECF"/>
    <property type="match status" value="1"/>
</dbReference>
<reference evidence="2 3" key="1">
    <citation type="journal article" date="2021" name="ISME Commun">
        <title>Automated analysis of genomic sequences facilitates high-throughput and comprehensive description of bacteria.</title>
        <authorList>
            <person name="Hitch T.C.A."/>
        </authorList>
    </citation>
    <scope>NUCLEOTIDE SEQUENCE [LARGE SCALE GENOMIC DNA]</scope>
    <source>
        <strain evidence="2 3">Sanger_23</strain>
    </source>
</reference>
<keyword evidence="3" id="KW-1185">Reference proteome</keyword>
<gene>
    <name evidence="2" type="ORF">OCV61_13650</name>
</gene>